<evidence type="ECO:0000313" key="7">
    <source>
        <dbReference type="Proteomes" id="UP001239680"/>
    </source>
</evidence>
<dbReference type="RefSeq" id="WP_306681618.1">
    <property type="nucleotide sequence ID" value="NZ_JAVDBT010000018.1"/>
</dbReference>
<evidence type="ECO:0000256" key="3">
    <source>
        <dbReference type="ARBA" id="ARBA00023125"/>
    </source>
</evidence>
<protein>
    <submittedName>
        <fullName evidence="6">LysR family transcriptional regulator</fullName>
    </submittedName>
</protein>
<sequence>MLRLGRPNLEPTLKQLRALVAAADAGQFTRAAERLNISQSAVSLLINQLEENLSLRLFDRHTRLLRLTEAGVEVLAVARRTLADIDSLVESAQDLNSLRRGRVSVAAGTLQAALLLPRLIHSFRQSHEQVDVSLHDVPERSVIDMVKSGAVDIGLGTVPSDDSEIIGSPLMTEAYLAVLRPEHPLAQRKQLRWQDLAGETLIRPQLGNPIRDRFETELARAGLSLPLHRAFQDVALPLTIIGMVDAGLGVAIMTATVIPLAESMGLRTLLPSDPHITRDISLIIRSDRSLSPAARQFKDFLHRSMQEKARKQSKHAAASNC</sequence>
<dbReference type="Pfam" id="PF00126">
    <property type="entry name" value="HTH_1"/>
    <property type="match status" value="1"/>
</dbReference>
<dbReference type="PROSITE" id="PS50931">
    <property type="entry name" value="HTH_LYSR"/>
    <property type="match status" value="1"/>
</dbReference>
<evidence type="ECO:0000256" key="4">
    <source>
        <dbReference type="ARBA" id="ARBA00023163"/>
    </source>
</evidence>
<comment type="similarity">
    <text evidence="1">Belongs to the LysR transcriptional regulatory family.</text>
</comment>
<dbReference type="Proteomes" id="UP001239680">
    <property type="component" value="Unassembled WGS sequence"/>
</dbReference>
<comment type="caution">
    <text evidence="6">The sequence shown here is derived from an EMBL/GenBank/DDBJ whole genome shotgun (WGS) entry which is preliminary data.</text>
</comment>
<keyword evidence="3" id="KW-0238">DNA-binding</keyword>
<evidence type="ECO:0000256" key="1">
    <source>
        <dbReference type="ARBA" id="ARBA00009437"/>
    </source>
</evidence>
<dbReference type="InterPro" id="IPR036388">
    <property type="entry name" value="WH-like_DNA-bd_sf"/>
</dbReference>
<dbReference type="CDD" id="cd08440">
    <property type="entry name" value="PBP2_LTTR_like_4"/>
    <property type="match status" value="1"/>
</dbReference>
<dbReference type="SUPFAM" id="SSF53850">
    <property type="entry name" value="Periplasmic binding protein-like II"/>
    <property type="match status" value="1"/>
</dbReference>
<keyword evidence="2" id="KW-0805">Transcription regulation</keyword>
<keyword evidence="4" id="KW-0804">Transcription</keyword>
<dbReference type="SUPFAM" id="SSF46785">
    <property type="entry name" value="Winged helix' DNA-binding domain"/>
    <property type="match status" value="1"/>
</dbReference>
<evidence type="ECO:0000313" key="6">
    <source>
        <dbReference type="EMBL" id="MDQ2067907.1"/>
    </source>
</evidence>
<organism evidence="6 7">
    <name type="scientific">Pseudogemmobacter lacusdianii</name>
    <dbReference type="NCBI Taxonomy" id="3069608"/>
    <lineage>
        <taxon>Bacteria</taxon>
        <taxon>Pseudomonadati</taxon>
        <taxon>Pseudomonadota</taxon>
        <taxon>Alphaproteobacteria</taxon>
        <taxon>Rhodobacterales</taxon>
        <taxon>Paracoccaceae</taxon>
        <taxon>Pseudogemmobacter</taxon>
    </lineage>
</organism>
<feature type="domain" description="HTH lysR-type" evidence="5">
    <location>
        <begin position="11"/>
        <end position="68"/>
    </location>
</feature>
<dbReference type="Gene3D" id="1.10.10.10">
    <property type="entry name" value="Winged helix-like DNA-binding domain superfamily/Winged helix DNA-binding domain"/>
    <property type="match status" value="1"/>
</dbReference>
<reference evidence="6 7" key="1">
    <citation type="submission" date="2023-08" db="EMBL/GenBank/DDBJ databases">
        <title>Characterization of two Paracoccaceae strains isolated from Phycosphere and proposal of Xinfangfangia lacusdiani sp. nov.</title>
        <authorList>
            <person name="Deng Y."/>
            <person name="Zhang Y.Q."/>
        </authorList>
    </citation>
    <scope>NUCLEOTIDE SEQUENCE [LARGE SCALE GENOMIC DNA]</scope>
    <source>
        <strain evidence="6 7">CPCC 101601</strain>
    </source>
</reference>
<dbReference type="EMBL" id="JAVDBT010000018">
    <property type="protein sequence ID" value="MDQ2067907.1"/>
    <property type="molecule type" value="Genomic_DNA"/>
</dbReference>
<evidence type="ECO:0000259" key="5">
    <source>
        <dbReference type="PROSITE" id="PS50931"/>
    </source>
</evidence>
<dbReference type="Pfam" id="PF03466">
    <property type="entry name" value="LysR_substrate"/>
    <property type="match status" value="1"/>
</dbReference>
<gene>
    <name evidence="6" type="ORF">Q9295_16145</name>
</gene>
<dbReference type="InterPro" id="IPR050950">
    <property type="entry name" value="HTH-type_LysR_regulators"/>
</dbReference>
<dbReference type="PRINTS" id="PR00039">
    <property type="entry name" value="HTHLYSR"/>
</dbReference>
<proteinExistence type="inferred from homology"/>
<dbReference type="InterPro" id="IPR005119">
    <property type="entry name" value="LysR_subst-bd"/>
</dbReference>
<evidence type="ECO:0000256" key="2">
    <source>
        <dbReference type="ARBA" id="ARBA00023015"/>
    </source>
</evidence>
<name>A0ABU0W1Q1_9RHOB</name>
<dbReference type="InterPro" id="IPR000847">
    <property type="entry name" value="LysR_HTH_N"/>
</dbReference>
<dbReference type="InterPro" id="IPR036390">
    <property type="entry name" value="WH_DNA-bd_sf"/>
</dbReference>
<accession>A0ABU0W1Q1</accession>
<dbReference type="PANTHER" id="PTHR30419">
    <property type="entry name" value="HTH-TYPE TRANSCRIPTIONAL REGULATOR YBHD"/>
    <property type="match status" value="1"/>
</dbReference>
<keyword evidence="7" id="KW-1185">Reference proteome</keyword>
<dbReference type="Gene3D" id="3.40.190.290">
    <property type="match status" value="1"/>
</dbReference>